<protein>
    <submittedName>
        <fullName evidence="2">HNH endonuclease</fullName>
    </submittedName>
</protein>
<dbReference type="OrthoDB" id="9802640at2"/>
<dbReference type="InterPro" id="IPR003615">
    <property type="entry name" value="HNH_nuc"/>
</dbReference>
<dbReference type="GO" id="GO:0003676">
    <property type="term" value="F:nucleic acid binding"/>
    <property type="evidence" value="ECO:0007669"/>
    <property type="project" value="InterPro"/>
</dbReference>
<dbReference type="GO" id="GO:0004519">
    <property type="term" value="F:endonuclease activity"/>
    <property type="evidence" value="ECO:0007669"/>
    <property type="project" value="UniProtKB-KW"/>
</dbReference>
<dbReference type="Proteomes" id="UP000322553">
    <property type="component" value="Chromosome"/>
</dbReference>
<keyword evidence="2" id="KW-0378">Hydrolase</keyword>
<keyword evidence="2" id="KW-0540">Nuclease</keyword>
<name>A0A5C1A5I6_9GAMM</name>
<gene>
    <name evidence="2" type="ORF">FY550_14435</name>
</gene>
<dbReference type="GO" id="GO:0008270">
    <property type="term" value="F:zinc ion binding"/>
    <property type="evidence" value="ECO:0007669"/>
    <property type="project" value="InterPro"/>
</dbReference>
<evidence type="ECO:0000259" key="1">
    <source>
        <dbReference type="SMART" id="SM00507"/>
    </source>
</evidence>
<dbReference type="Pfam" id="PF01844">
    <property type="entry name" value="HNH"/>
    <property type="match status" value="1"/>
</dbReference>
<dbReference type="KEGG" id="kuy:FY550_14435"/>
<proteinExistence type="predicted"/>
<dbReference type="Gene3D" id="1.10.30.50">
    <property type="match status" value="1"/>
</dbReference>
<keyword evidence="3" id="KW-1185">Reference proteome</keyword>
<sequence>MLKARSSIEELSIAIDGRRDIPLQSFDCIRLHHLIGREQEKIRADSDSPAKGGNRTKRILLHHPNADRAFWNDIANASHLGQQIHAGTKPSEAPSDDSHTLLGTTMPKAAARTVVTYARDPKVVVWVIAQAQGICEFCGSSAPFHRSDGTPYLEVHHVRPLAAGGSDTTTNTVAVCPNCHRRFHHAANPDELITEAIQQVDRLIDER</sequence>
<dbReference type="InterPro" id="IPR002711">
    <property type="entry name" value="HNH"/>
</dbReference>
<dbReference type="SMART" id="SM00507">
    <property type="entry name" value="HNHc"/>
    <property type="match status" value="1"/>
</dbReference>
<feature type="domain" description="HNH nuclease" evidence="1">
    <location>
        <begin position="122"/>
        <end position="181"/>
    </location>
</feature>
<evidence type="ECO:0000313" key="3">
    <source>
        <dbReference type="Proteomes" id="UP000322553"/>
    </source>
</evidence>
<dbReference type="EMBL" id="CP043420">
    <property type="protein sequence ID" value="QEL12893.1"/>
    <property type="molecule type" value="Genomic_DNA"/>
</dbReference>
<dbReference type="CDD" id="cd00085">
    <property type="entry name" value="HNHc"/>
    <property type="match status" value="1"/>
</dbReference>
<evidence type="ECO:0000313" key="2">
    <source>
        <dbReference type="EMBL" id="QEL12893.1"/>
    </source>
</evidence>
<dbReference type="AlphaFoldDB" id="A0A5C1A5I6"/>
<organism evidence="2 3">
    <name type="scientific">Kushneria phosphatilytica</name>
    <dbReference type="NCBI Taxonomy" id="657387"/>
    <lineage>
        <taxon>Bacteria</taxon>
        <taxon>Pseudomonadati</taxon>
        <taxon>Pseudomonadota</taxon>
        <taxon>Gammaproteobacteria</taxon>
        <taxon>Oceanospirillales</taxon>
        <taxon>Halomonadaceae</taxon>
        <taxon>Kushneria</taxon>
    </lineage>
</organism>
<accession>A0A5C1A5I6</accession>
<keyword evidence="2" id="KW-0255">Endonuclease</keyword>
<reference evidence="2 3" key="1">
    <citation type="submission" date="2019-08" db="EMBL/GenBank/DDBJ databases">
        <title>Complete genome sequence of Kushneria sp. YCWA18, a halophilic phosphate-solubilizing bacterium isolated from Daqiao saltern in China.</title>
        <authorList>
            <person name="Du G.-X."/>
            <person name="Qu L.-Y."/>
        </authorList>
    </citation>
    <scope>NUCLEOTIDE SEQUENCE [LARGE SCALE GENOMIC DNA]</scope>
    <source>
        <strain evidence="2 3">YCWA18</strain>
    </source>
</reference>